<evidence type="ECO:0000313" key="3">
    <source>
        <dbReference type="EMBL" id="CAK0891908.1"/>
    </source>
</evidence>
<dbReference type="EMBL" id="CAUYUJ010019536">
    <property type="protein sequence ID" value="CAK0891908.1"/>
    <property type="molecule type" value="Genomic_DNA"/>
</dbReference>
<feature type="signal peptide" evidence="2">
    <location>
        <begin position="1"/>
        <end position="17"/>
    </location>
</feature>
<evidence type="ECO:0000256" key="2">
    <source>
        <dbReference type="SAM" id="SignalP"/>
    </source>
</evidence>
<keyword evidence="2" id="KW-0732">Signal</keyword>
<feature type="chain" id="PRO_5046301804" description="Alkaline phosphatase" evidence="2">
    <location>
        <begin position="18"/>
        <end position="297"/>
    </location>
</feature>
<organism evidence="3 4">
    <name type="scientific">Prorocentrum cordatum</name>
    <dbReference type="NCBI Taxonomy" id="2364126"/>
    <lineage>
        <taxon>Eukaryota</taxon>
        <taxon>Sar</taxon>
        <taxon>Alveolata</taxon>
        <taxon>Dinophyceae</taxon>
        <taxon>Prorocentrales</taxon>
        <taxon>Prorocentraceae</taxon>
        <taxon>Prorocentrum</taxon>
    </lineage>
</organism>
<comment type="caution">
    <text evidence="3">The sequence shown here is derived from an EMBL/GenBank/DDBJ whole genome shotgun (WGS) entry which is preliminary data.</text>
</comment>
<accession>A0ABN9X1K9</accession>
<evidence type="ECO:0000313" key="4">
    <source>
        <dbReference type="Proteomes" id="UP001189429"/>
    </source>
</evidence>
<feature type="region of interest" description="Disordered" evidence="1">
    <location>
        <begin position="143"/>
        <end position="162"/>
    </location>
</feature>
<dbReference type="Proteomes" id="UP001189429">
    <property type="component" value="Unassembled WGS sequence"/>
</dbReference>
<feature type="region of interest" description="Disordered" evidence="1">
    <location>
        <begin position="278"/>
        <end position="297"/>
    </location>
</feature>
<gene>
    <name evidence="3" type="ORF">PCOR1329_LOCUS71706</name>
</gene>
<proteinExistence type="predicted"/>
<reference evidence="3" key="1">
    <citation type="submission" date="2023-10" db="EMBL/GenBank/DDBJ databases">
        <authorList>
            <person name="Chen Y."/>
            <person name="Shah S."/>
            <person name="Dougan E. K."/>
            <person name="Thang M."/>
            <person name="Chan C."/>
        </authorList>
    </citation>
    <scope>NUCLEOTIDE SEQUENCE [LARGE SCALE GENOMIC DNA]</scope>
</reference>
<protein>
    <recommendedName>
        <fullName evidence="5">Alkaline phosphatase</fullName>
    </recommendedName>
</protein>
<sequence length="297" mass="31460">MTLAAFLALLALDCVDAATGRAVMAAIRHLLLAPGPARAALPRACKALGCWERPRPPCSRWPMPRPMVMVIDGVMLSPGQLPLAWPVILLGAGFPRPSGACRLRGAPPVAPNTLAGLRRGGRGSGAGPSEVGRLGMASFVDESDAPRLPARGPPRASPRMALPGGAPTGCFEATGVRDAFDAAAEHLGLEAQQSRYVLHRSVAGDYLLAPGRSLAEVKDRGRWWAEGSLRRYAKRTELQWPRSEKDLAFGQNADLLPASLFGGATIQQVRPWAVPPMATASSRGRQRPALPAKWAGI</sequence>
<name>A0ABN9X1K9_9DINO</name>
<evidence type="ECO:0000256" key="1">
    <source>
        <dbReference type="SAM" id="MobiDB-lite"/>
    </source>
</evidence>
<keyword evidence="4" id="KW-1185">Reference proteome</keyword>
<evidence type="ECO:0008006" key="5">
    <source>
        <dbReference type="Google" id="ProtNLM"/>
    </source>
</evidence>